<feature type="region of interest" description="Disordered" evidence="2">
    <location>
        <begin position="482"/>
        <end position="523"/>
    </location>
</feature>
<organism evidence="3 4">
    <name type="scientific">Reticulomyxa filosa</name>
    <dbReference type="NCBI Taxonomy" id="46433"/>
    <lineage>
        <taxon>Eukaryota</taxon>
        <taxon>Sar</taxon>
        <taxon>Rhizaria</taxon>
        <taxon>Retaria</taxon>
        <taxon>Foraminifera</taxon>
        <taxon>Monothalamids</taxon>
        <taxon>Reticulomyxidae</taxon>
        <taxon>Reticulomyxa</taxon>
    </lineage>
</organism>
<evidence type="ECO:0000256" key="1">
    <source>
        <dbReference type="SAM" id="Coils"/>
    </source>
</evidence>
<feature type="compositionally biased region" description="Basic residues" evidence="2">
    <location>
        <begin position="506"/>
        <end position="517"/>
    </location>
</feature>
<accession>X6M7M3</accession>
<name>X6M7M3_RETFI</name>
<protein>
    <submittedName>
        <fullName evidence="3">Uncharacterized protein</fullName>
    </submittedName>
</protein>
<feature type="coiled-coil region" evidence="1">
    <location>
        <begin position="559"/>
        <end position="590"/>
    </location>
</feature>
<gene>
    <name evidence="3" type="ORF">RFI_28353</name>
</gene>
<comment type="caution">
    <text evidence="3">The sequence shown here is derived from an EMBL/GenBank/DDBJ whole genome shotgun (WGS) entry which is preliminary data.</text>
</comment>
<evidence type="ECO:0000256" key="2">
    <source>
        <dbReference type="SAM" id="MobiDB-lite"/>
    </source>
</evidence>
<keyword evidence="1" id="KW-0175">Coiled coil</keyword>
<dbReference type="AlphaFoldDB" id="X6M7M3"/>
<sequence>MDRKTVSGNDGQETSSKSIMELSFLDRMVILLCDEFHEKTFEKVTVPDFLIAKMTVFKEIRDLLVTVLGTAFAQKKSKINRVYLFDNNSQHMILKDGIDCRFPIANHVVKYGLKGNSKKQDIYVTWLLKRNIPLPNAFARSLLQVYFSHKKYIYIYIYICKNLIGLNESKEEESDTQKEILQIESFAMEYKKIEMPHLLTPIDTKEETSETFAEAKSPIMDNKFDWDTKKKDLRAKKANENQNFEFVKQSPIGIDFEIPTHSAKSFASVKSPVIGVDFDIDTHHDKALKDAMFESSKVSHSVDIDFEALHCICTTRNQWESQFTREQNEVDLERLQLFIHSCRDWTPQEAKTALSQDETPQNFDLFLRATKRSPFPIANDTFVSPLPPPRNKLQRSVSEGYYSGLFVVKEKKKKLVTFVIVCGYVQMSFCFKTDSWKNKHIQGRYNMNTSLMENVEFNSAMNLQRYISPTYSDLREDIGRERPQLEPDSERPPLTNNNNDDGANKKKEKGGRHRRGSSLKDLGRKLSQVLASPFGKRDTQNVNGTAEGDLFEVSHTDTIVEHITDYKQEEEELTQKKKELQERKDRYEKHWKKLNGIDENKYNYVGEEVEERGLQLLEERKKLIRDAQGDIHESLSKLEESNKQVKNHIRETYQNIMDVIKEQEQSAIQDVEEYTETTKTQLLQMYKDVMELEQSVFEHQVKAKQALYIARKGFNNKKTQKTRKKFKDIVKRGLHDSQIDVSFYLSICMFFLLF</sequence>
<proteinExistence type="predicted"/>
<dbReference type="EMBL" id="ASPP01024418">
    <property type="protein sequence ID" value="ETO09035.1"/>
    <property type="molecule type" value="Genomic_DNA"/>
</dbReference>
<feature type="compositionally biased region" description="Basic and acidic residues" evidence="2">
    <location>
        <begin position="482"/>
        <end position="491"/>
    </location>
</feature>
<dbReference type="Proteomes" id="UP000023152">
    <property type="component" value="Unassembled WGS sequence"/>
</dbReference>
<keyword evidence="4" id="KW-1185">Reference proteome</keyword>
<evidence type="ECO:0000313" key="4">
    <source>
        <dbReference type="Proteomes" id="UP000023152"/>
    </source>
</evidence>
<reference evidence="3 4" key="1">
    <citation type="journal article" date="2013" name="Curr. Biol.">
        <title>The Genome of the Foraminiferan Reticulomyxa filosa.</title>
        <authorList>
            <person name="Glockner G."/>
            <person name="Hulsmann N."/>
            <person name="Schleicher M."/>
            <person name="Noegel A.A."/>
            <person name="Eichinger L."/>
            <person name="Gallinger C."/>
            <person name="Pawlowski J."/>
            <person name="Sierra R."/>
            <person name="Euteneuer U."/>
            <person name="Pillet L."/>
            <person name="Moustafa A."/>
            <person name="Platzer M."/>
            <person name="Groth M."/>
            <person name="Szafranski K."/>
            <person name="Schliwa M."/>
        </authorList>
    </citation>
    <scope>NUCLEOTIDE SEQUENCE [LARGE SCALE GENOMIC DNA]</scope>
</reference>
<evidence type="ECO:0000313" key="3">
    <source>
        <dbReference type="EMBL" id="ETO09035.1"/>
    </source>
</evidence>